<dbReference type="SUPFAM" id="SSF56399">
    <property type="entry name" value="ADP-ribosylation"/>
    <property type="match status" value="1"/>
</dbReference>
<reference evidence="2 3" key="1">
    <citation type="journal article" date="2011" name="Proc. Natl. Acad. Sci. U.S.A.">
        <title>Genetic diversity and population structure of the endangered marsupial Sarcophilus harrisii (Tasmanian devil).</title>
        <authorList>
            <person name="Miller W."/>
            <person name="Hayes V.M."/>
            <person name="Ratan A."/>
            <person name="Petersen D.C."/>
            <person name="Wittekindt N.E."/>
            <person name="Miller J."/>
            <person name="Walenz B."/>
            <person name="Knight J."/>
            <person name="Qi J."/>
            <person name="Zhao F."/>
            <person name="Wang Q."/>
            <person name="Bedoya-Reina O.C."/>
            <person name="Katiyar N."/>
            <person name="Tomsho L.P."/>
            <person name="Kasson L.M."/>
            <person name="Hardie R.A."/>
            <person name="Woodbridge P."/>
            <person name="Tindall E.A."/>
            <person name="Bertelsen M.F."/>
            <person name="Dixon D."/>
            <person name="Pyecroft S."/>
            <person name="Helgen K.M."/>
            <person name="Lesk A.M."/>
            <person name="Pringle T.H."/>
            <person name="Patterson N."/>
            <person name="Zhang Y."/>
            <person name="Kreiss A."/>
            <person name="Woods G.M."/>
            <person name="Jones M.E."/>
            <person name="Schuster S.C."/>
        </authorList>
    </citation>
    <scope>NUCLEOTIDE SEQUENCE [LARGE SCALE GENOMIC DNA]</scope>
</reference>
<dbReference type="PANTHER" id="PTHR45740:SF6">
    <property type="entry name" value="PROTEIN MONO-ADP-RIBOSYLTRANSFERASE PARP12"/>
    <property type="match status" value="1"/>
</dbReference>
<reference evidence="2" key="2">
    <citation type="submission" date="2025-08" db="UniProtKB">
        <authorList>
            <consortium name="Ensembl"/>
        </authorList>
    </citation>
    <scope>IDENTIFICATION</scope>
</reference>
<organism evidence="2 3">
    <name type="scientific">Sarcophilus harrisii</name>
    <name type="common">Tasmanian devil</name>
    <name type="synonym">Sarcophilus laniarius</name>
    <dbReference type="NCBI Taxonomy" id="9305"/>
    <lineage>
        <taxon>Eukaryota</taxon>
        <taxon>Metazoa</taxon>
        <taxon>Chordata</taxon>
        <taxon>Craniata</taxon>
        <taxon>Vertebrata</taxon>
        <taxon>Euteleostomi</taxon>
        <taxon>Mammalia</taxon>
        <taxon>Metatheria</taxon>
        <taxon>Dasyuromorphia</taxon>
        <taxon>Dasyuridae</taxon>
        <taxon>Sarcophilus</taxon>
    </lineage>
</organism>
<dbReference type="GO" id="GO:1990404">
    <property type="term" value="F:NAD+-protein mono-ADP-ribosyltransferase activity"/>
    <property type="evidence" value="ECO:0007669"/>
    <property type="project" value="TreeGrafter"/>
</dbReference>
<evidence type="ECO:0000256" key="1">
    <source>
        <dbReference type="SAM" id="MobiDB-lite"/>
    </source>
</evidence>
<dbReference type="InParanoid" id="A0A7N4PBA8"/>
<dbReference type="GO" id="GO:0003950">
    <property type="term" value="F:NAD+ poly-ADP-ribosyltransferase activity"/>
    <property type="evidence" value="ECO:0007669"/>
    <property type="project" value="TreeGrafter"/>
</dbReference>
<dbReference type="AlphaFoldDB" id="A0A7N4PBA8"/>
<evidence type="ECO:0000313" key="2">
    <source>
        <dbReference type="Ensembl" id="ENSSHAP00000035318.1"/>
    </source>
</evidence>
<protein>
    <recommendedName>
        <fullName evidence="4">PARP</fullName>
    </recommendedName>
</protein>
<reference evidence="2" key="3">
    <citation type="submission" date="2025-09" db="UniProtKB">
        <authorList>
            <consortium name="Ensembl"/>
        </authorList>
    </citation>
    <scope>IDENTIFICATION</scope>
</reference>
<evidence type="ECO:0008006" key="4">
    <source>
        <dbReference type="Google" id="ProtNLM"/>
    </source>
</evidence>
<feature type="compositionally biased region" description="Low complexity" evidence="1">
    <location>
        <begin position="1"/>
        <end position="17"/>
    </location>
</feature>
<dbReference type="Proteomes" id="UP000007648">
    <property type="component" value="Unassembled WGS sequence"/>
</dbReference>
<dbReference type="PANTHER" id="PTHR45740">
    <property type="entry name" value="POLY [ADP-RIBOSE] POLYMERASE"/>
    <property type="match status" value="1"/>
</dbReference>
<proteinExistence type="predicted"/>
<dbReference type="GO" id="GO:0005634">
    <property type="term" value="C:nucleus"/>
    <property type="evidence" value="ECO:0007669"/>
    <property type="project" value="TreeGrafter"/>
</dbReference>
<dbReference type="Ensembl" id="ENSSHAT00000038605.1">
    <property type="protein sequence ID" value="ENSSHAP00000035318.1"/>
    <property type="gene ID" value="ENSSHAG00000023257.1"/>
</dbReference>
<accession>A0A7N4PBA8</accession>
<keyword evidence="3" id="KW-1185">Reference proteome</keyword>
<name>A0A7N4PBA8_SARHA</name>
<sequence length="582" mass="66516">MPCKGPPGQSQQPGKPSQGPPWAKPTARGAPQGPTWAKPTDREAPQGPTWAKPTDREAPQGPTWAKPTDREAPQGPTWAKPTDREAPQGPTWVNPIDWKASEDPILVNAAICGISQGPIKADGNVSTCPREGTGVFLREEEHRFRQKVPQTAVTKSPLYCQIRFPMRKGSLVTIFSLTESGLFKTGEDLCVCEKFLMGTCQNDSSCLCYHTLLPFHWQFHHKYDNCWYSVPIGTQMHLEMIYANPNYKAAKIVYLGKIFYLDMNLRIFQSSSHSCFDYVRRICCKSDSPLAPPSEVYYHSNYKWIPYDQENENPSSNLQTPNGTKRKLTATQLKEMYIVKISRPKYVPLYQYVNNLRIWHSEKLNLSLWGEEATDIYIGEHPYKSKVTTMAKKDFFTVVEMAPSEPAYQHCCQLFHTSIPPEQAVVLRIYRLYNPYFWKLYLREKKRLKRLQIPSPLEYHLFCQAPISLEELTKYGLCPKRASMEGLLGCGLYFSLSANILTSKKTVNSGYMTVLAKVLIGEKTLGNSLFNSPPCKENGYEYDACVNDMNTPTLFTVFRRELTYPYFIIFYKCVEDPVHLVY</sequence>
<evidence type="ECO:0000313" key="3">
    <source>
        <dbReference type="Proteomes" id="UP000007648"/>
    </source>
</evidence>
<dbReference type="Gene3D" id="3.90.228.10">
    <property type="match status" value="1"/>
</dbReference>
<feature type="region of interest" description="Disordered" evidence="1">
    <location>
        <begin position="1"/>
        <end position="96"/>
    </location>
</feature>
<dbReference type="InterPro" id="IPR051712">
    <property type="entry name" value="ARTD-AVP"/>
</dbReference>